<evidence type="ECO:0000313" key="1">
    <source>
        <dbReference type="EMBL" id="KKL47449.1"/>
    </source>
</evidence>
<organism evidence="1">
    <name type="scientific">marine sediment metagenome</name>
    <dbReference type="NCBI Taxonomy" id="412755"/>
    <lineage>
        <taxon>unclassified sequences</taxon>
        <taxon>metagenomes</taxon>
        <taxon>ecological metagenomes</taxon>
    </lineage>
</organism>
<name>A0A0F9CEG2_9ZZZZ</name>
<protein>
    <submittedName>
        <fullName evidence="1">Uncharacterized protein</fullName>
    </submittedName>
</protein>
<accession>A0A0F9CEG2</accession>
<comment type="caution">
    <text evidence="1">The sequence shown here is derived from an EMBL/GenBank/DDBJ whole genome shotgun (WGS) entry which is preliminary data.</text>
</comment>
<dbReference type="AlphaFoldDB" id="A0A0F9CEG2"/>
<feature type="non-terminal residue" evidence="1">
    <location>
        <position position="1"/>
    </location>
</feature>
<reference evidence="1" key="1">
    <citation type="journal article" date="2015" name="Nature">
        <title>Complex archaea that bridge the gap between prokaryotes and eukaryotes.</title>
        <authorList>
            <person name="Spang A."/>
            <person name="Saw J.H."/>
            <person name="Jorgensen S.L."/>
            <person name="Zaremba-Niedzwiedzka K."/>
            <person name="Martijn J."/>
            <person name="Lind A.E."/>
            <person name="van Eijk R."/>
            <person name="Schleper C."/>
            <person name="Guy L."/>
            <person name="Ettema T.J."/>
        </authorList>
    </citation>
    <scope>NUCLEOTIDE SEQUENCE</scope>
</reference>
<gene>
    <name evidence="1" type="ORF">LCGC14_2335420</name>
</gene>
<sequence>GQRFAYINKVAKTLPANVIGAYQELAMDTAFSWKDFLTSFFLTPGKKLVTWQKTWIEP</sequence>
<dbReference type="EMBL" id="LAZR01033660">
    <property type="protein sequence ID" value="KKL47449.1"/>
    <property type="molecule type" value="Genomic_DNA"/>
</dbReference>
<proteinExistence type="predicted"/>